<keyword evidence="3" id="KW-1185">Reference proteome</keyword>
<dbReference type="Proteomes" id="UP000631114">
    <property type="component" value="Unassembled WGS sequence"/>
</dbReference>
<comment type="caution">
    <text evidence="2">The sequence shown here is derived from an EMBL/GenBank/DDBJ whole genome shotgun (WGS) entry which is preliminary data.</text>
</comment>
<feature type="transmembrane region" description="Helical" evidence="1">
    <location>
        <begin position="104"/>
        <end position="126"/>
    </location>
</feature>
<evidence type="ECO:0000256" key="1">
    <source>
        <dbReference type="SAM" id="Phobius"/>
    </source>
</evidence>
<name>A0A835LGC9_9MAGN</name>
<organism evidence="2 3">
    <name type="scientific">Coptis chinensis</name>
    <dbReference type="NCBI Taxonomy" id="261450"/>
    <lineage>
        <taxon>Eukaryota</taxon>
        <taxon>Viridiplantae</taxon>
        <taxon>Streptophyta</taxon>
        <taxon>Embryophyta</taxon>
        <taxon>Tracheophyta</taxon>
        <taxon>Spermatophyta</taxon>
        <taxon>Magnoliopsida</taxon>
        <taxon>Ranunculales</taxon>
        <taxon>Ranunculaceae</taxon>
        <taxon>Coptidoideae</taxon>
        <taxon>Coptis</taxon>
    </lineage>
</organism>
<dbReference type="PANTHER" id="PTHR37891">
    <property type="entry name" value="OS06G0113900 PROTEIN"/>
    <property type="match status" value="1"/>
</dbReference>
<evidence type="ECO:0000313" key="2">
    <source>
        <dbReference type="EMBL" id="KAF9591457.1"/>
    </source>
</evidence>
<feature type="transmembrane region" description="Helical" evidence="1">
    <location>
        <begin position="6"/>
        <end position="25"/>
    </location>
</feature>
<accession>A0A835LGC9</accession>
<reference evidence="2 3" key="1">
    <citation type="submission" date="2020-10" db="EMBL/GenBank/DDBJ databases">
        <title>The Coptis chinensis genome and diversification of protoberbering-type alkaloids.</title>
        <authorList>
            <person name="Wang B."/>
            <person name="Shu S."/>
            <person name="Song C."/>
            <person name="Liu Y."/>
        </authorList>
    </citation>
    <scope>NUCLEOTIDE SEQUENCE [LARGE SCALE GENOMIC DNA]</scope>
    <source>
        <strain evidence="2">HL-2020</strain>
        <tissue evidence="2">Leaf</tissue>
    </source>
</reference>
<keyword evidence="1" id="KW-0812">Transmembrane</keyword>
<dbReference type="EMBL" id="JADFTS010000008">
    <property type="protein sequence ID" value="KAF9591457.1"/>
    <property type="molecule type" value="Genomic_DNA"/>
</dbReference>
<dbReference type="PANTHER" id="PTHR37891:SF1">
    <property type="entry name" value="OS06G0113900 PROTEIN"/>
    <property type="match status" value="1"/>
</dbReference>
<evidence type="ECO:0000313" key="3">
    <source>
        <dbReference type="Proteomes" id="UP000631114"/>
    </source>
</evidence>
<feature type="transmembrane region" description="Helical" evidence="1">
    <location>
        <begin position="32"/>
        <end position="51"/>
    </location>
</feature>
<keyword evidence="1" id="KW-1133">Transmembrane helix</keyword>
<dbReference type="AlphaFoldDB" id="A0A835LGC9"/>
<protein>
    <submittedName>
        <fullName evidence="2">Uncharacterized protein</fullName>
    </submittedName>
</protein>
<dbReference type="OrthoDB" id="1869137at2759"/>
<keyword evidence="1" id="KW-0472">Membrane</keyword>
<sequence length="127" mass="13822">MDCNFMGSLGIFLATPILILISRPLDHGRNHNLIFGGATAIGSLFCLPAGFFNVAWIFPPYIAAIVAASVVCNASHTRHLGVMVCGYSTSVESQHQFPQSREKFISLWLVSIFSGLKWIVGLAHAFL</sequence>
<proteinExistence type="predicted"/>
<gene>
    <name evidence="2" type="ORF">IFM89_004155</name>
</gene>
<feature type="transmembrane region" description="Helical" evidence="1">
    <location>
        <begin position="57"/>
        <end position="74"/>
    </location>
</feature>